<name>A0AAD8ELN9_DIPPU</name>
<feature type="compositionally biased region" description="Polar residues" evidence="1">
    <location>
        <begin position="65"/>
        <end position="74"/>
    </location>
</feature>
<sequence length="74" mass="8240">KKGGCSYLSICPSTETRQSIDHKMWIWHNEYSTNTPEEGAEIGIQGPQHKTQQSGKKKKGGGFHTSHSTFKGIH</sequence>
<comment type="caution">
    <text evidence="2">The sequence shown here is derived from an EMBL/GenBank/DDBJ whole genome shotgun (WGS) entry which is preliminary data.</text>
</comment>
<dbReference type="Proteomes" id="UP001233999">
    <property type="component" value="Unassembled WGS sequence"/>
</dbReference>
<evidence type="ECO:0000313" key="3">
    <source>
        <dbReference type="Proteomes" id="UP001233999"/>
    </source>
</evidence>
<keyword evidence="3" id="KW-1185">Reference proteome</keyword>
<dbReference type="AlphaFoldDB" id="A0AAD8ELN9"/>
<dbReference type="EMBL" id="JASPKZ010002724">
    <property type="protein sequence ID" value="KAJ9594716.1"/>
    <property type="molecule type" value="Genomic_DNA"/>
</dbReference>
<reference evidence="2" key="1">
    <citation type="journal article" date="2023" name="IScience">
        <title>Live-bearing cockroach genome reveals convergent evolutionary mechanisms linked to viviparity in insects and beyond.</title>
        <authorList>
            <person name="Fouks B."/>
            <person name="Harrison M.C."/>
            <person name="Mikhailova A.A."/>
            <person name="Marchal E."/>
            <person name="English S."/>
            <person name="Carruthers M."/>
            <person name="Jennings E.C."/>
            <person name="Chiamaka E.L."/>
            <person name="Frigard R.A."/>
            <person name="Pippel M."/>
            <person name="Attardo G.M."/>
            <person name="Benoit J.B."/>
            <person name="Bornberg-Bauer E."/>
            <person name="Tobe S.S."/>
        </authorList>
    </citation>
    <scope>NUCLEOTIDE SEQUENCE</scope>
    <source>
        <strain evidence="2">Stay&amp;Tobe</strain>
    </source>
</reference>
<organism evidence="2 3">
    <name type="scientific">Diploptera punctata</name>
    <name type="common">Pacific beetle cockroach</name>
    <dbReference type="NCBI Taxonomy" id="6984"/>
    <lineage>
        <taxon>Eukaryota</taxon>
        <taxon>Metazoa</taxon>
        <taxon>Ecdysozoa</taxon>
        <taxon>Arthropoda</taxon>
        <taxon>Hexapoda</taxon>
        <taxon>Insecta</taxon>
        <taxon>Pterygota</taxon>
        <taxon>Neoptera</taxon>
        <taxon>Polyneoptera</taxon>
        <taxon>Dictyoptera</taxon>
        <taxon>Blattodea</taxon>
        <taxon>Blaberoidea</taxon>
        <taxon>Blaberidae</taxon>
        <taxon>Diplopterinae</taxon>
        <taxon>Diploptera</taxon>
    </lineage>
</organism>
<reference evidence="2" key="2">
    <citation type="submission" date="2023-05" db="EMBL/GenBank/DDBJ databases">
        <authorList>
            <person name="Fouks B."/>
        </authorList>
    </citation>
    <scope>NUCLEOTIDE SEQUENCE</scope>
    <source>
        <strain evidence="2">Stay&amp;Tobe</strain>
        <tissue evidence="2">Testes</tissue>
    </source>
</reference>
<gene>
    <name evidence="2" type="ORF">L9F63_013990</name>
</gene>
<feature type="non-terminal residue" evidence="2">
    <location>
        <position position="1"/>
    </location>
</feature>
<evidence type="ECO:0000256" key="1">
    <source>
        <dbReference type="SAM" id="MobiDB-lite"/>
    </source>
</evidence>
<proteinExistence type="predicted"/>
<evidence type="ECO:0000313" key="2">
    <source>
        <dbReference type="EMBL" id="KAJ9594716.1"/>
    </source>
</evidence>
<protein>
    <submittedName>
        <fullName evidence="2">Uncharacterized protein</fullName>
    </submittedName>
</protein>
<feature type="region of interest" description="Disordered" evidence="1">
    <location>
        <begin position="36"/>
        <end position="74"/>
    </location>
</feature>
<accession>A0AAD8ELN9</accession>
<feature type="non-terminal residue" evidence="2">
    <location>
        <position position="74"/>
    </location>
</feature>